<evidence type="ECO:0000256" key="3">
    <source>
        <dbReference type="PROSITE-ProRule" id="PRU00333"/>
    </source>
</evidence>
<evidence type="ECO:0000259" key="4">
    <source>
        <dbReference type="PROSITE" id="PS50970"/>
    </source>
</evidence>
<dbReference type="InterPro" id="IPR003726">
    <property type="entry name" value="HCY_dom"/>
</dbReference>
<keyword evidence="3" id="KW-0479">Metal-binding</keyword>
<comment type="cofactor">
    <cofactor evidence="3">
        <name>Zn(2+)</name>
        <dbReference type="ChEBI" id="CHEBI:29105"/>
    </cofactor>
</comment>
<reference evidence="5" key="1">
    <citation type="submission" date="2024-05" db="EMBL/GenBank/DDBJ databases">
        <title>Planctomycetes of the genus Singulisphaera possess chitinolytic capabilities.</title>
        <authorList>
            <person name="Ivanova A."/>
        </authorList>
    </citation>
    <scope>NUCLEOTIDE SEQUENCE</scope>
    <source>
        <strain evidence="5">Ch08T</strain>
    </source>
</reference>
<dbReference type="RefSeq" id="WP_406701034.1">
    <property type="nucleotide sequence ID" value="NZ_CP155447.1"/>
</dbReference>
<evidence type="ECO:0000256" key="2">
    <source>
        <dbReference type="ARBA" id="ARBA00022679"/>
    </source>
</evidence>
<dbReference type="Gene3D" id="3.20.20.330">
    <property type="entry name" value="Homocysteine-binding-like domain"/>
    <property type="match status" value="1"/>
</dbReference>
<feature type="domain" description="Hcy-binding" evidence="4">
    <location>
        <begin position="1"/>
        <end position="255"/>
    </location>
</feature>
<sequence>MARGPLLLDAAMGTRLVERGLQLTEDDPALWNLARPEVVAEIHRRDIEAGAQVLLTNTFGANRKWLSRFGRAADFTAINRQAVELAQLEAGPTGFVVGSIGPIAADEPGAYRDQAEILVDAGVDGLIFETHRLDQAVIALERVAPALSVPLLISLFAWPEPTDEAVHRLADLGASAVGLNCVVGMKSARQIAESLRRATMLPLIVKPSAGFPGEAMASPESFALEAAALLALAPVMVGGCCGSSESHVVALRAAWYHQGASGSRTDDCR</sequence>
<dbReference type="SUPFAM" id="SSF82282">
    <property type="entry name" value="Homocysteine S-methyltransferase"/>
    <property type="match status" value="1"/>
</dbReference>
<name>A0AAU7CT38_9BACT</name>
<dbReference type="InterPro" id="IPR036589">
    <property type="entry name" value="HCY_dom_sf"/>
</dbReference>
<accession>A0AAU7CT38</accession>
<dbReference type="GO" id="GO:0008168">
    <property type="term" value="F:methyltransferase activity"/>
    <property type="evidence" value="ECO:0007669"/>
    <property type="project" value="UniProtKB-UniRule"/>
</dbReference>
<evidence type="ECO:0000313" key="5">
    <source>
        <dbReference type="EMBL" id="XBH08199.1"/>
    </source>
</evidence>
<dbReference type="AlphaFoldDB" id="A0AAU7CT38"/>
<dbReference type="GO" id="GO:0046872">
    <property type="term" value="F:metal ion binding"/>
    <property type="evidence" value="ECO:0007669"/>
    <property type="project" value="UniProtKB-KW"/>
</dbReference>
<dbReference type="EMBL" id="CP155447">
    <property type="protein sequence ID" value="XBH08199.1"/>
    <property type="molecule type" value="Genomic_DNA"/>
</dbReference>
<proteinExistence type="predicted"/>
<dbReference type="GO" id="GO:0032259">
    <property type="term" value="P:methylation"/>
    <property type="evidence" value="ECO:0007669"/>
    <property type="project" value="UniProtKB-KW"/>
</dbReference>
<keyword evidence="2 3" id="KW-0808">Transferase</keyword>
<gene>
    <name evidence="5" type="ORF">V5E97_19805</name>
</gene>
<protein>
    <submittedName>
        <fullName evidence="5">Homocysteine S-methyltransferase family protein</fullName>
    </submittedName>
</protein>
<feature type="binding site" evidence="3">
    <location>
        <position position="181"/>
    </location>
    <ligand>
        <name>Zn(2+)</name>
        <dbReference type="ChEBI" id="CHEBI:29105"/>
    </ligand>
</feature>
<keyword evidence="1 3" id="KW-0489">Methyltransferase</keyword>
<organism evidence="5">
    <name type="scientific">Singulisphaera sp. Ch08</name>
    <dbReference type="NCBI Taxonomy" id="3120278"/>
    <lineage>
        <taxon>Bacteria</taxon>
        <taxon>Pseudomonadati</taxon>
        <taxon>Planctomycetota</taxon>
        <taxon>Planctomycetia</taxon>
        <taxon>Isosphaerales</taxon>
        <taxon>Isosphaeraceae</taxon>
        <taxon>Singulisphaera</taxon>
    </lineage>
</organism>
<dbReference type="PANTHER" id="PTHR11103:SF18">
    <property type="entry name" value="SLR1189 PROTEIN"/>
    <property type="match status" value="1"/>
</dbReference>
<feature type="binding site" evidence="3">
    <location>
        <position position="241"/>
    </location>
    <ligand>
        <name>Zn(2+)</name>
        <dbReference type="ChEBI" id="CHEBI:29105"/>
    </ligand>
</feature>
<feature type="binding site" evidence="3">
    <location>
        <position position="240"/>
    </location>
    <ligand>
        <name>Zn(2+)</name>
        <dbReference type="ChEBI" id="CHEBI:29105"/>
    </ligand>
</feature>
<dbReference type="PANTHER" id="PTHR11103">
    <property type="entry name" value="SLR1189 PROTEIN"/>
    <property type="match status" value="1"/>
</dbReference>
<keyword evidence="3" id="KW-0862">Zinc</keyword>
<dbReference type="Pfam" id="PF02574">
    <property type="entry name" value="S-methyl_trans"/>
    <property type="match status" value="1"/>
</dbReference>
<evidence type="ECO:0000256" key="1">
    <source>
        <dbReference type="ARBA" id="ARBA00022603"/>
    </source>
</evidence>
<dbReference type="PROSITE" id="PS50970">
    <property type="entry name" value="HCY"/>
    <property type="match status" value="1"/>
</dbReference>